<dbReference type="CDD" id="cd05387">
    <property type="entry name" value="BY-kinase"/>
    <property type="match status" value="1"/>
</dbReference>
<reference evidence="6 7" key="1">
    <citation type="submission" date="2013-12" db="EMBL/GenBank/DDBJ databases">
        <authorList>
            <person name="Stott M."/>
        </authorList>
    </citation>
    <scope>NUCLEOTIDE SEQUENCE [LARGE SCALE GENOMIC DNA]</scope>
    <source>
        <strain evidence="6 7">K22</strain>
    </source>
</reference>
<keyword evidence="4" id="KW-1133">Transmembrane helix</keyword>
<dbReference type="InterPro" id="IPR050445">
    <property type="entry name" value="Bact_polysacc_biosynth/exp"/>
</dbReference>
<dbReference type="EC" id="2.7.10.-" evidence="6"/>
<evidence type="ECO:0000256" key="2">
    <source>
        <dbReference type="ARBA" id="ARBA00022840"/>
    </source>
</evidence>
<reference evidence="6 7" key="2">
    <citation type="submission" date="2015-01" db="EMBL/GenBank/DDBJ databases">
        <title>Complete genome sequence of Pyrinomonas methylaliphatogenes type strain K22T.</title>
        <authorList>
            <person name="Lee K.C.Y."/>
            <person name="Power J.F."/>
            <person name="Dunfield P.F."/>
            <person name="Morgan X.C."/>
            <person name="Huttenhower C."/>
            <person name="Stott M.B."/>
        </authorList>
    </citation>
    <scope>NUCLEOTIDE SEQUENCE [LARGE SCALE GENOMIC DNA]</scope>
    <source>
        <strain evidence="6 7">K22</strain>
    </source>
</reference>
<dbReference type="PANTHER" id="PTHR32309">
    <property type="entry name" value="TYROSINE-PROTEIN KINASE"/>
    <property type="match status" value="1"/>
</dbReference>
<keyword evidence="4" id="KW-0472">Membrane</keyword>
<evidence type="ECO:0000256" key="4">
    <source>
        <dbReference type="SAM" id="Phobius"/>
    </source>
</evidence>
<feature type="coiled-coil region" evidence="3">
    <location>
        <begin position="384"/>
        <end position="472"/>
    </location>
</feature>
<dbReference type="GO" id="GO:0005524">
    <property type="term" value="F:ATP binding"/>
    <property type="evidence" value="ECO:0007669"/>
    <property type="project" value="UniProtKB-KW"/>
</dbReference>
<dbReference type="PANTHER" id="PTHR32309:SF13">
    <property type="entry name" value="FERRIC ENTEROBACTIN TRANSPORT PROTEIN FEPE"/>
    <property type="match status" value="1"/>
</dbReference>
<organism evidence="6 7">
    <name type="scientific">Pyrinomonas methylaliphatogenes</name>
    <dbReference type="NCBI Taxonomy" id="454194"/>
    <lineage>
        <taxon>Bacteria</taxon>
        <taxon>Pseudomonadati</taxon>
        <taxon>Acidobacteriota</taxon>
        <taxon>Blastocatellia</taxon>
        <taxon>Blastocatellales</taxon>
        <taxon>Pyrinomonadaceae</taxon>
        <taxon>Pyrinomonas</taxon>
    </lineage>
</organism>
<dbReference type="OrthoDB" id="9775724at2"/>
<gene>
    <name evidence="6" type="ORF">PYK22_01170</name>
</gene>
<accession>A0A0B6WWQ6</accession>
<sequence>MMKGDPEKEPQSLIRLDASAPYPKLYADYDHRWEREERTQQIVAGYWRAVRRYLWLVIGLVALAAAATAIYMARQPDLYLARARVEIGSEEDSALSLSPTGGPVVINRSSDPTYFSTQLQILTGSQLLRRVVRTLDLEHNPEFLRPRAVRDLSPWLNLRRMLMLGTGQEKSAGQRGTRGQMPLPSEIAPATESQDDFDVAMRLDPYVRTIASSLKVDPVKEVRLPVKETRLIDISFRHPDPYVAATVVNTIAETYKLSNLEKRTSARATTSQFLQRRIAELQAQIRAGEAQLLAYSKSHQILSLDPSQNTVVERLAGLNRQLLDAENERKLAEAAYLASLEPGAAEAMVEKEDGISVAALNKLTELRQRRAQLLVEATEEMPEVKEVNEQIAELERQINEARARAKDVMLTNLRTRYRQALAREEALRQAFDEQRGETLTQNEAAINYRIIQQEIETNKSLLDNLLQRAKENGMAMAGVANNIHIVEYAFPPNRPIGPARLQAVGLAIVLGLAVGIGLAIFLDYLDDSLQSAEEVERELHLPALAAIPTVSSRRSLSKAVALQTDGTAHPELLVGDGGESGLAETYRQLRTSVLLSTPGHAPKTLLVASSAEAEGKSTVAVNVALILAQTGAQVLLIDADMRRPKLHELFGLKNERGLSTLLSSEIRNGDAFKCIHDSARGVQVLTSGPLAPHPAELLGSDQMRALLEELRARFDYIIVDSPPIAYFTDGVVVATLVDGVMLVVRRGKSSRRIVRRTQKILHDVGARIFGVVFNHAGMPSDAAYYRYNR</sequence>
<keyword evidence="6" id="KW-0808">Transferase</keyword>
<evidence type="ECO:0000259" key="5">
    <source>
        <dbReference type="Pfam" id="PF13807"/>
    </source>
</evidence>
<dbReference type="GO" id="GO:0004713">
    <property type="term" value="F:protein tyrosine kinase activity"/>
    <property type="evidence" value="ECO:0007669"/>
    <property type="project" value="TreeGrafter"/>
</dbReference>
<dbReference type="SUPFAM" id="SSF52540">
    <property type="entry name" value="P-loop containing nucleoside triphosphate hydrolases"/>
    <property type="match status" value="1"/>
</dbReference>
<dbReference type="Gene3D" id="3.40.50.300">
    <property type="entry name" value="P-loop containing nucleotide triphosphate hydrolases"/>
    <property type="match status" value="1"/>
</dbReference>
<dbReference type="GO" id="GO:0005886">
    <property type="term" value="C:plasma membrane"/>
    <property type="evidence" value="ECO:0007669"/>
    <property type="project" value="TreeGrafter"/>
</dbReference>
<feature type="coiled-coil region" evidence="3">
    <location>
        <begin position="271"/>
        <end position="335"/>
    </location>
</feature>
<evidence type="ECO:0000256" key="1">
    <source>
        <dbReference type="ARBA" id="ARBA00022741"/>
    </source>
</evidence>
<evidence type="ECO:0000256" key="3">
    <source>
        <dbReference type="SAM" id="Coils"/>
    </source>
</evidence>
<evidence type="ECO:0000313" key="7">
    <source>
        <dbReference type="Proteomes" id="UP000031518"/>
    </source>
</evidence>
<dbReference type="InterPro" id="IPR033756">
    <property type="entry name" value="YlxH/NBP35"/>
</dbReference>
<dbReference type="InterPro" id="IPR027417">
    <property type="entry name" value="P-loop_NTPase"/>
</dbReference>
<proteinExistence type="predicted"/>
<keyword evidence="7" id="KW-1185">Reference proteome</keyword>
<dbReference type="Proteomes" id="UP000031518">
    <property type="component" value="Unassembled WGS sequence"/>
</dbReference>
<dbReference type="InterPro" id="IPR032807">
    <property type="entry name" value="GNVR"/>
</dbReference>
<dbReference type="Pfam" id="PF13807">
    <property type="entry name" value="GNVR"/>
    <property type="match status" value="1"/>
</dbReference>
<keyword evidence="3" id="KW-0175">Coiled coil</keyword>
<keyword evidence="2" id="KW-0067">ATP-binding</keyword>
<dbReference type="NCBIfam" id="TIGR01007">
    <property type="entry name" value="eps_fam"/>
    <property type="match status" value="1"/>
</dbReference>
<feature type="transmembrane region" description="Helical" evidence="4">
    <location>
        <begin position="53"/>
        <end position="73"/>
    </location>
</feature>
<evidence type="ECO:0000313" key="6">
    <source>
        <dbReference type="EMBL" id="CDM65172.1"/>
    </source>
</evidence>
<keyword evidence="1" id="KW-0547">Nucleotide-binding</keyword>
<protein>
    <submittedName>
        <fullName evidence="6">Capsular exopolysaccharide biosynthesis protein</fullName>
        <ecNumber evidence="6">2.7.10.-</ecNumber>
    </submittedName>
</protein>
<dbReference type="AlphaFoldDB" id="A0A0B6WWQ6"/>
<feature type="domain" description="Tyrosine-protein kinase G-rich" evidence="5">
    <location>
        <begin position="452"/>
        <end position="521"/>
    </location>
</feature>
<dbReference type="EMBL" id="CBXV010000004">
    <property type="protein sequence ID" value="CDM65172.1"/>
    <property type="molecule type" value="Genomic_DNA"/>
</dbReference>
<dbReference type="InterPro" id="IPR005702">
    <property type="entry name" value="Wzc-like_C"/>
</dbReference>
<keyword evidence="4" id="KW-0812">Transmembrane</keyword>
<dbReference type="STRING" id="454194.PYK22_01170"/>
<dbReference type="Pfam" id="PF10609">
    <property type="entry name" value="ParA"/>
    <property type="match status" value="1"/>
</dbReference>
<name>A0A0B6WWQ6_9BACT</name>